<feature type="compositionally biased region" description="Polar residues" evidence="1">
    <location>
        <begin position="800"/>
        <end position="841"/>
    </location>
</feature>
<feature type="compositionally biased region" description="Basic and acidic residues" evidence="1">
    <location>
        <begin position="617"/>
        <end position="628"/>
    </location>
</feature>
<feature type="compositionally biased region" description="Low complexity" evidence="1">
    <location>
        <begin position="343"/>
        <end position="355"/>
    </location>
</feature>
<name>A0ABN7SXC5_OIKDI</name>
<feature type="region of interest" description="Disordered" evidence="1">
    <location>
        <begin position="1"/>
        <end position="422"/>
    </location>
</feature>
<feature type="compositionally biased region" description="Basic and acidic residues" evidence="1">
    <location>
        <begin position="226"/>
        <end position="247"/>
    </location>
</feature>
<feature type="compositionally biased region" description="Polar residues" evidence="1">
    <location>
        <begin position="65"/>
        <end position="76"/>
    </location>
</feature>
<protein>
    <submittedName>
        <fullName evidence="2">Oidioi.mRNA.OKI2018_I69.chr2.g4426.t1.cds</fullName>
    </submittedName>
</protein>
<feature type="compositionally biased region" description="Polar residues" evidence="1">
    <location>
        <begin position="580"/>
        <end position="593"/>
    </location>
</feature>
<feature type="compositionally biased region" description="Basic and acidic residues" evidence="1">
    <location>
        <begin position="313"/>
        <end position="331"/>
    </location>
</feature>
<feature type="region of interest" description="Disordered" evidence="1">
    <location>
        <begin position="638"/>
        <end position="662"/>
    </location>
</feature>
<feature type="compositionally biased region" description="Polar residues" evidence="1">
    <location>
        <begin position="902"/>
        <end position="921"/>
    </location>
</feature>
<dbReference type="Proteomes" id="UP001158576">
    <property type="component" value="Chromosome 2"/>
</dbReference>
<feature type="compositionally biased region" description="Basic and acidic residues" evidence="1">
    <location>
        <begin position="538"/>
        <end position="549"/>
    </location>
</feature>
<feature type="compositionally biased region" description="Polar residues" evidence="1">
    <location>
        <begin position="714"/>
        <end position="727"/>
    </location>
</feature>
<sequence length="1211" mass="135583">MPSFSRESSRRSGVSSGWGDSDESSADEFSRKASKKISRGALSTKSSHWGDTDESSDDSKVRRIYSQNPSRQPSKLSSWGDSGTSSDSDAPAYGGAVKPKPISARASAREKSTLSRASKWSDEESDEEEHHFSKKSKSKKISSVSKWSDDQSEASIKSPQPSKKSPESSKKEPEPARKSLDELMSKISYGESRNEPSRKTSNMSKRPVSLRAPDKAPPKSPPKANQESEEKRETSIKKIEKLLEKKPVLPTPKSESSNDSDKEHFVLNSTNSERKQESSEDNQSRSSRVKGSRISKISRISQWSDEDSDEEEPPKSDLKDETGKLPKRVKEISSSGLSRKNAIRASGRSSSRISSKANEKNESQELSDLMKFSASNSSSSKFEVKEEKSEIRPKTRAQIQPEFSTASKWSDNDDSSDTEVEMDNKRFSEIFKTEANIPIKKEKYEKSSKTPLIPKSNQASALSEWSDHESDKMKIQEKKVSSLSKWSDNESDKHESRRSEFSKADISALSKWSDNESEKDKPKSRISMAQLSSLSKWSDNESEKNESRRSKVSRAEISALSKWSDNESDKNKSLGKSRISKAQVSSLSKWSVNESDKNESRRSKFSRAEISALSKWSDNESEKDESLRKSKISKAKVSALSKWSDNESDKQEIEIKEEKPSTPEWRKRINIDDYFAVFNRMREEKNAQPINSSSLQKESETKEEREISALSAWTDKQSVNRSNISKWTDNESDDENEMTPKNIPLARALDVRSKSSKWSDNQSEIRSALSKWSDQESNDENQGNKDQKIEENTWRKAPSRVTSIESRASSKWGTQRGSSVYSSHTEADSANVSSLSKWSDNQSEKPELSNQSAWTDVLSDPEKTPTNAAQQSAENQKVEIENKVSRLSSWTSTVSSKWGDVQRSNNSSIRSSELASGTSGEHSLSSKHSLPSSRRSLDYPKNDFGSRLSEVSDNIQLLEEEPTKLGPPPVPYRNPSWRGSFRSSALESTIMTPYTQDFTQTQSVIASQGQTVRQKRIKQAIDYTILEISEPDTMVERDFSSGSNWTVENSQRVAPGRMNKLSSIDSNTNQNRANPFMNPFDATVAHKESPPPAIPKSAVPMSSGTDWTDTEAKLTKEEEAIPAKYLMTTDNIESDPDDYVNQFNSKAINADNDFGPINDDTSLIDVDMELPPKQMVEIVPKKKGLCGASCSGRSNKSVWESIKSATKLCKK</sequence>
<feature type="compositionally biased region" description="Low complexity" evidence="1">
    <location>
        <begin position="371"/>
        <end position="381"/>
    </location>
</feature>
<feature type="compositionally biased region" description="Polar residues" evidence="1">
    <location>
        <begin position="864"/>
        <end position="875"/>
    </location>
</feature>
<feature type="compositionally biased region" description="Low complexity" evidence="1">
    <location>
        <begin position="922"/>
        <end position="934"/>
    </location>
</feature>
<feature type="compositionally biased region" description="Basic and acidic residues" evidence="1">
    <location>
        <begin position="382"/>
        <end position="393"/>
    </location>
</feature>
<feature type="compositionally biased region" description="Basic and acidic residues" evidence="1">
    <location>
        <begin position="513"/>
        <end position="523"/>
    </location>
</feature>
<evidence type="ECO:0000313" key="3">
    <source>
        <dbReference type="Proteomes" id="UP001158576"/>
    </source>
</evidence>
<feature type="compositionally biased region" description="Low complexity" evidence="1">
    <location>
        <begin position="77"/>
        <end position="89"/>
    </location>
</feature>
<feature type="compositionally biased region" description="Low complexity" evidence="1">
    <location>
        <begin position="1"/>
        <end position="19"/>
    </location>
</feature>
<feature type="region of interest" description="Disordered" evidence="1">
    <location>
        <begin position="686"/>
        <end position="947"/>
    </location>
</feature>
<evidence type="ECO:0000256" key="1">
    <source>
        <dbReference type="SAM" id="MobiDB-lite"/>
    </source>
</evidence>
<feature type="compositionally biased region" description="Basic and acidic residues" evidence="1">
    <location>
        <begin position="439"/>
        <end position="448"/>
    </location>
</feature>
<accession>A0ABN7SXC5</accession>
<reference evidence="2 3" key="1">
    <citation type="submission" date="2021-04" db="EMBL/GenBank/DDBJ databases">
        <authorList>
            <person name="Bliznina A."/>
        </authorList>
    </citation>
    <scope>NUCLEOTIDE SEQUENCE [LARGE SCALE GENOMIC DNA]</scope>
</reference>
<dbReference type="EMBL" id="OU015567">
    <property type="protein sequence ID" value="CAG5109961.1"/>
    <property type="molecule type" value="Genomic_DNA"/>
</dbReference>
<evidence type="ECO:0000313" key="2">
    <source>
        <dbReference type="EMBL" id="CAG5109961.1"/>
    </source>
</evidence>
<feature type="compositionally biased region" description="Basic and acidic residues" evidence="1">
    <location>
        <begin position="697"/>
        <end position="707"/>
    </location>
</feature>
<feature type="compositionally biased region" description="Basic and acidic residues" evidence="1">
    <location>
        <begin position="782"/>
        <end position="794"/>
    </location>
</feature>
<feature type="region of interest" description="Disordered" evidence="1">
    <location>
        <begin position="438"/>
        <end position="607"/>
    </location>
</feature>
<feature type="region of interest" description="Disordered" evidence="1">
    <location>
        <begin position="1087"/>
        <end position="1107"/>
    </location>
</feature>
<feature type="compositionally biased region" description="Acidic residues" evidence="1">
    <location>
        <begin position="412"/>
        <end position="421"/>
    </location>
</feature>
<proteinExistence type="predicted"/>
<feature type="compositionally biased region" description="Basic and acidic residues" evidence="1">
    <location>
        <begin position="164"/>
        <end position="184"/>
    </location>
</feature>
<feature type="compositionally biased region" description="Basic and acidic residues" evidence="1">
    <location>
        <begin position="644"/>
        <end position="662"/>
    </location>
</feature>
<feature type="region of interest" description="Disordered" evidence="1">
    <location>
        <begin position="614"/>
        <end position="633"/>
    </location>
</feature>
<feature type="compositionally biased region" description="Low complexity" evidence="1">
    <location>
        <begin position="885"/>
        <end position="896"/>
    </location>
</feature>
<feature type="compositionally biased region" description="Polar residues" evidence="1">
    <location>
        <begin position="527"/>
        <end position="537"/>
    </location>
</feature>
<feature type="compositionally biased region" description="Polar residues" evidence="1">
    <location>
        <begin position="756"/>
        <end position="765"/>
    </location>
</feature>
<organism evidence="2 3">
    <name type="scientific">Oikopleura dioica</name>
    <name type="common">Tunicate</name>
    <dbReference type="NCBI Taxonomy" id="34765"/>
    <lineage>
        <taxon>Eukaryota</taxon>
        <taxon>Metazoa</taxon>
        <taxon>Chordata</taxon>
        <taxon>Tunicata</taxon>
        <taxon>Appendicularia</taxon>
        <taxon>Copelata</taxon>
        <taxon>Oikopleuridae</taxon>
        <taxon>Oikopleura</taxon>
    </lineage>
</organism>
<gene>
    <name evidence="2" type="ORF">OKIOD_LOCUS13191</name>
</gene>
<keyword evidence="3" id="KW-1185">Reference proteome</keyword>
<feature type="compositionally biased region" description="Polar residues" evidence="1">
    <location>
        <begin position="397"/>
        <end position="409"/>
    </location>
</feature>
<feature type="compositionally biased region" description="Basic and acidic residues" evidence="1">
    <location>
        <begin position="465"/>
        <end position="480"/>
    </location>
</feature>
<feature type="compositionally biased region" description="Basic and acidic residues" evidence="1">
    <location>
        <begin position="487"/>
        <end position="503"/>
    </location>
</feature>